<protein>
    <submittedName>
        <fullName evidence="7">Thiol-disulfide isomerase/thioredoxin</fullName>
    </submittedName>
</protein>
<evidence type="ECO:0000256" key="5">
    <source>
        <dbReference type="SAM" id="SignalP"/>
    </source>
</evidence>
<evidence type="ECO:0000256" key="2">
    <source>
        <dbReference type="ARBA" id="ARBA00022748"/>
    </source>
</evidence>
<keyword evidence="5" id="KW-0732">Signal</keyword>
<dbReference type="PROSITE" id="PS51352">
    <property type="entry name" value="THIOREDOXIN_2"/>
    <property type="match status" value="1"/>
</dbReference>
<keyword evidence="3" id="KW-1015">Disulfide bond</keyword>
<evidence type="ECO:0000259" key="6">
    <source>
        <dbReference type="PROSITE" id="PS51352"/>
    </source>
</evidence>
<dbReference type="Proteomes" id="UP000320773">
    <property type="component" value="Unassembled WGS sequence"/>
</dbReference>
<organism evidence="7 8">
    <name type="scientific">Flavobacterium branchiophilum</name>
    <dbReference type="NCBI Taxonomy" id="55197"/>
    <lineage>
        <taxon>Bacteria</taxon>
        <taxon>Pseudomonadati</taxon>
        <taxon>Bacteroidota</taxon>
        <taxon>Flavobacteriia</taxon>
        <taxon>Flavobacteriales</taxon>
        <taxon>Flavobacteriaceae</taxon>
        <taxon>Flavobacterium</taxon>
    </lineage>
</organism>
<dbReference type="EMBL" id="VFPJ01000001">
    <property type="protein sequence ID" value="TQM41081.1"/>
    <property type="molecule type" value="Genomic_DNA"/>
</dbReference>
<dbReference type="Gene3D" id="3.40.30.10">
    <property type="entry name" value="Glutaredoxin"/>
    <property type="match status" value="1"/>
</dbReference>
<accession>A0A543G4R5</accession>
<keyword evidence="7" id="KW-0413">Isomerase</keyword>
<evidence type="ECO:0000256" key="1">
    <source>
        <dbReference type="ARBA" id="ARBA00004196"/>
    </source>
</evidence>
<dbReference type="Pfam" id="PF08534">
    <property type="entry name" value="Redoxin"/>
    <property type="match status" value="1"/>
</dbReference>
<comment type="subcellular location">
    <subcellularLocation>
        <location evidence="1">Cell envelope</location>
    </subcellularLocation>
</comment>
<evidence type="ECO:0000256" key="3">
    <source>
        <dbReference type="ARBA" id="ARBA00023157"/>
    </source>
</evidence>
<dbReference type="GO" id="GO:0016853">
    <property type="term" value="F:isomerase activity"/>
    <property type="evidence" value="ECO:0007669"/>
    <property type="project" value="UniProtKB-KW"/>
</dbReference>
<dbReference type="InterPro" id="IPR050553">
    <property type="entry name" value="Thioredoxin_ResA/DsbE_sf"/>
</dbReference>
<keyword evidence="4" id="KW-0676">Redox-active center</keyword>
<feature type="chain" id="PRO_5021801356" evidence="5">
    <location>
        <begin position="19"/>
        <end position="329"/>
    </location>
</feature>
<evidence type="ECO:0000256" key="4">
    <source>
        <dbReference type="ARBA" id="ARBA00023284"/>
    </source>
</evidence>
<sequence length="329" mass="37950">MKKIAIALLSFLNVAAFAQQKLHFKATITNRNHDYIVILEDDKTIQKINLNKNGVFDATFDVKEGFYNLYDGVEYTQLFLKNNYDMHLKMDAKQFDESIHYEGIGANENNFLAQSALNDEKFDLKSLLSLNENQFQEAINNKIKSDIELLKQAQLDPTFTNIKQKSLEESKVYFTDFYKQVIAKKALNNSPAPSFDYRNINGKKTKLEDLKGQYVYIDVWATWCGPCRAEIPFLSKVEKEFHQKNIAFVSISIDEEKDFEKWKKFVTSKNLGGIQLFADKNWNSDFITSLQINSIPRFILIDPSGKIIDADAPRPSDNNLIQKLNLLLQ</sequence>
<dbReference type="GO" id="GO:0030313">
    <property type="term" value="C:cell envelope"/>
    <property type="evidence" value="ECO:0007669"/>
    <property type="project" value="UniProtKB-SubCell"/>
</dbReference>
<evidence type="ECO:0000313" key="7">
    <source>
        <dbReference type="EMBL" id="TQM41081.1"/>
    </source>
</evidence>
<dbReference type="PANTHER" id="PTHR42852:SF6">
    <property type="entry name" value="THIOL:DISULFIDE INTERCHANGE PROTEIN DSBE"/>
    <property type="match status" value="1"/>
</dbReference>
<name>A0A543G4R5_9FLAO</name>
<evidence type="ECO:0000313" key="8">
    <source>
        <dbReference type="Proteomes" id="UP000320773"/>
    </source>
</evidence>
<dbReference type="GO" id="GO:0016491">
    <property type="term" value="F:oxidoreductase activity"/>
    <property type="evidence" value="ECO:0007669"/>
    <property type="project" value="InterPro"/>
</dbReference>
<dbReference type="SUPFAM" id="SSF52833">
    <property type="entry name" value="Thioredoxin-like"/>
    <property type="match status" value="1"/>
</dbReference>
<dbReference type="AlphaFoldDB" id="A0A543G4R5"/>
<dbReference type="InterPro" id="IPR036249">
    <property type="entry name" value="Thioredoxin-like_sf"/>
</dbReference>
<dbReference type="InterPro" id="IPR013766">
    <property type="entry name" value="Thioredoxin_domain"/>
</dbReference>
<keyword evidence="2" id="KW-0201">Cytochrome c-type biogenesis</keyword>
<feature type="domain" description="Thioredoxin" evidence="6">
    <location>
        <begin position="186"/>
        <end position="329"/>
    </location>
</feature>
<dbReference type="InterPro" id="IPR013740">
    <property type="entry name" value="Redoxin"/>
</dbReference>
<dbReference type="RefSeq" id="WP_089080250.1">
    <property type="nucleotide sequence ID" value="NZ_VFPJ01000001.1"/>
</dbReference>
<reference evidence="7 8" key="1">
    <citation type="submission" date="2019-06" db="EMBL/GenBank/DDBJ databases">
        <title>Genomic Encyclopedia of Archaeal and Bacterial Type Strains, Phase II (KMG-II): from individual species to whole genera.</title>
        <authorList>
            <person name="Goeker M."/>
        </authorList>
    </citation>
    <scope>NUCLEOTIDE SEQUENCE [LARGE SCALE GENOMIC DNA]</scope>
    <source>
        <strain evidence="7 8">DSM 24789</strain>
    </source>
</reference>
<dbReference type="GO" id="GO:0017004">
    <property type="term" value="P:cytochrome complex assembly"/>
    <property type="evidence" value="ECO:0007669"/>
    <property type="project" value="UniProtKB-KW"/>
</dbReference>
<comment type="caution">
    <text evidence="7">The sequence shown here is derived from an EMBL/GenBank/DDBJ whole genome shotgun (WGS) entry which is preliminary data.</text>
</comment>
<proteinExistence type="predicted"/>
<dbReference type="CDD" id="cd02966">
    <property type="entry name" value="TlpA_like_family"/>
    <property type="match status" value="1"/>
</dbReference>
<feature type="signal peptide" evidence="5">
    <location>
        <begin position="1"/>
        <end position="18"/>
    </location>
</feature>
<dbReference type="PANTHER" id="PTHR42852">
    <property type="entry name" value="THIOL:DISULFIDE INTERCHANGE PROTEIN DSBE"/>
    <property type="match status" value="1"/>
</dbReference>
<gene>
    <name evidence="7" type="ORF">BC670_2014</name>
</gene>